<gene>
    <name evidence="1" type="ORF">C1A40_02605</name>
</gene>
<keyword evidence="2" id="KW-1185">Reference proteome</keyword>
<proteinExistence type="predicted"/>
<dbReference type="Proteomes" id="UP000236592">
    <property type="component" value="Chromosome"/>
</dbReference>
<dbReference type="EMBL" id="CP025938">
    <property type="protein sequence ID" value="AUS04433.1"/>
    <property type="molecule type" value="Genomic_DNA"/>
</dbReference>
<protein>
    <submittedName>
        <fullName evidence="1">Peptidase E</fullName>
    </submittedName>
</protein>
<reference evidence="2" key="1">
    <citation type="submission" date="2018-01" db="EMBL/GenBank/DDBJ databases">
        <title>Complete genome of Tamlana sp. UJ94.</title>
        <authorList>
            <person name="Jung J."/>
            <person name="Chung D."/>
            <person name="Bae S.S."/>
            <person name="Baek K."/>
        </authorList>
    </citation>
    <scope>NUCLEOTIDE SEQUENCE [LARGE SCALE GENOMIC DNA]</scope>
    <source>
        <strain evidence="2">UJ94</strain>
    </source>
</reference>
<dbReference type="RefSeq" id="WP_102994543.1">
    <property type="nucleotide sequence ID" value="NZ_CP025938.1"/>
</dbReference>
<sequence>MTVNKLILTLLIIPFLAFTNIHKYYVSVTQIEYVEEKQTVQIISRIFIDDIERLLRERYDESITLAGKNEPEKTDAYIARYLSDKMKIKINGQPTTLKFLGKVYDADVMKCYLEIENIKTVKTFEISNKVLFDIFEDQQNVIKTKINSKQKSFILFPQKDEYLLKFDN</sequence>
<dbReference type="AlphaFoldDB" id="A0A2I7SEU8"/>
<organism evidence="1 2">
    <name type="scientific">Pseudotamlana carrageenivorans</name>
    <dbReference type="NCBI Taxonomy" id="2069432"/>
    <lineage>
        <taxon>Bacteria</taxon>
        <taxon>Pseudomonadati</taxon>
        <taxon>Bacteroidota</taxon>
        <taxon>Flavobacteriia</taxon>
        <taxon>Flavobacteriales</taxon>
        <taxon>Flavobacteriaceae</taxon>
        <taxon>Pseudotamlana</taxon>
    </lineage>
</organism>
<evidence type="ECO:0000313" key="1">
    <source>
        <dbReference type="EMBL" id="AUS04433.1"/>
    </source>
</evidence>
<accession>A0A2I7SEU8</accession>
<dbReference type="OrthoDB" id="5735516at2"/>
<dbReference type="KEGG" id="taj:C1A40_02605"/>
<dbReference type="Pfam" id="PF20420">
    <property type="entry name" value="DUF6702"/>
    <property type="match status" value="1"/>
</dbReference>
<evidence type="ECO:0000313" key="2">
    <source>
        <dbReference type="Proteomes" id="UP000236592"/>
    </source>
</evidence>
<name>A0A2I7SEU8_9FLAO</name>
<dbReference type="InterPro" id="IPR046525">
    <property type="entry name" value="DUF6702"/>
</dbReference>